<comment type="caution">
    <text evidence="1">The sequence shown here is derived from an EMBL/GenBank/DDBJ whole genome shotgun (WGS) entry which is preliminary data.</text>
</comment>
<reference evidence="1" key="1">
    <citation type="submission" date="2020-08" db="EMBL/GenBank/DDBJ databases">
        <title>Genome sequencing and assembly of the red palm weevil Rhynchophorus ferrugineus.</title>
        <authorList>
            <person name="Dias G.B."/>
            <person name="Bergman C.M."/>
            <person name="Manee M."/>
        </authorList>
    </citation>
    <scope>NUCLEOTIDE SEQUENCE</scope>
    <source>
        <strain evidence="1">AA-2017</strain>
        <tissue evidence="1">Whole larva</tissue>
    </source>
</reference>
<organism evidence="1 2">
    <name type="scientific">Rhynchophorus ferrugineus</name>
    <name type="common">Red palm weevil</name>
    <name type="synonym">Curculio ferrugineus</name>
    <dbReference type="NCBI Taxonomy" id="354439"/>
    <lineage>
        <taxon>Eukaryota</taxon>
        <taxon>Metazoa</taxon>
        <taxon>Ecdysozoa</taxon>
        <taxon>Arthropoda</taxon>
        <taxon>Hexapoda</taxon>
        <taxon>Insecta</taxon>
        <taxon>Pterygota</taxon>
        <taxon>Neoptera</taxon>
        <taxon>Endopterygota</taxon>
        <taxon>Coleoptera</taxon>
        <taxon>Polyphaga</taxon>
        <taxon>Cucujiformia</taxon>
        <taxon>Curculionidae</taxon>
        <taxon>Dryophthorinae</taxon>
        <taxon>Rhynchophorus</taxon>
    </lineage>
</organism>
<gene>
    <name evidence="1" type="ORF">GWI33_007447</name>
</gene>
<proteinExistence type="predicted"/>
<name>A0A834IK79_RHYFE</name>
<dbReference type="Proteomes" id="UP000625711">
    <property type="component" value="Unassembled WGS sequence"/>
</dbReference>
<dbReference type="EMBL" id="JAACXV010000371">
    <property type="protein sequence ID" value="KAF7279250.1"/>
    <property type="molecule type" value="Genomic_DNA"/>
</dbReference>
<sequence>MSYPVLKTRFDFLTKLRCSSSLNRCPPKCCFNFGNKWKSLVRDCLCGFLKACAGPTTKCCRWFFYKPHEPSEPAPEALLSDTRGECAQYSPRLRRTPMASFALRGRFCVLWRTPCTICGRVGC</sequence>
<keyword evidence="2" id="KW-1185">Reference proteome</keyword>
<evidence type="ECO:0000313" key="2">
    <source>
        <dbReference type="Proteomes" id="UP000625711"/>
    </source>
</evidence>
<evidence type="ECO:0000313" key="1">
    <source>
        <dbReference type="EMBL" id="KAF7279250.1"/>
    </source>
</evidence>
<dbReference type="AlphaFoldDB" id="A0A834IK79"/>
<accession>A0A834IK79</accession>
<protein>
    <submittedName>
        <fullName evidence="1">Uncharacterized protein</fullName>
    </submittedName>
</protein>